<organism evidence="2 3">
    <name type="scientific">Nepenthes gracilis</name>
    <name type="common">Slender pitcher plant</name>
    <dbReference type="NCBI Taxonomy" id="150966"/>
    <lineage>
        <taxon>Eukaryota</taxon>
        <taxon>Viridiplantae</taxon>
        <taxon>Streptophyta</taxon>
        <taxon>Embryophyta</taxon>
        <taxon>Tracheophyta</taxon>
        <taxon>Spermatophyta</taxon>
        <taxon>Magnoliopsida</taxon>
        <taxon>eudicotyledons</taxon>
        <taxon>Gunneridae</taxon>
        <taxon>Pentapetalae</taxon>
        <taxon>Caryophyllales</taxon>
        <taxon>Nepenthaceae</taxon>
        <taxon>Nepenthes</taxon>
    </lineage>
</organism>
<keyword evidence="3" id="KW-1185">Reference proteome</keyword>
<name>A0AAD3SH28_NEPGR</name>
<sequence>MCVCRLRHVQELDDSEKRNPRAPDPSIEGSGPPTSLSPIHGFMTNEATISVRNIAQATVKVEPKITTYMVSGPSLPRIPSVPHPVVQVVPSLQTSSPPPIIVIGGEPVDCEEQSFALLDLKSEGGQYINCIYIRVPSSSRYMIATANDSGQTMSPSVASTEGLGGVASAAAWDNIGEVVSLGTDLSSVAPLKGKDRAGHPVCYSMFGLLGNKELFQNTFGTKEKHDQFLRWRFQLMEKGTEELDFQSGGGTSILQINDLKNCPRPSKKELRDAKICQIEKLSSELPPKIRWASVPYSSLLYFALRLPTGCGNN</sequence>
<dbReference type="PANTHER" id="PTHR45932">
    <property type="entry name" value="PATELLIN-1"/>
    <property type="match status" value="1"/>
</dbReference>
<dbReference type="AlphaFoldDB" id="A0AAD3SH28"/>
<reference evidence="2" key="1">
    <citation type="submission" date="2023-05" db="EMBL/GenBank/DDBJ databases">
        <title>Nepenthes gracilis genome sequencing.</title>
        <authorList>
            <person name="Fukushima K."/>
        </authorList>
    </citation>
    <scope>NUCLEOTIDE SEQUENCE</scope>
    <source>
        <strain evidence="2">SING2019-196</strain>
    </source>
</reference>
<proteinExistence type="predicted"/>
<dbReference type="SUPFAM" id="SSF52087">
    <property type="entry name" value="CRAL/TRIO domain"/>
    <property type="match status" value="1"/>
</dbReference>
<dbReference type="PANTHER" id="PTHR45932:SF2">
    <property type="entry name" value="PATELLIN-4"/>
    <property type="match status" value="1"/>
</dbReference>
<dbReference type="InterPro" id="IPR044834">
    <property type="entry name" value="PATL"/>
</dbReference>
<gene>
    <name evidence="2" type="ORF">Nepgr_013054</name>
</gene>
<evidence type="ECO:0000313" key="2">
    <source>
        <dbReference type="EMBL" id="GMH11213.1"/>
    </source>
</evidence>
<accession>A0AAD3SH28</accession>
<evidence type="ECO:0000313" key="3">
    <source>
        <dbReference type="Proteomes" id="UP001279734"/>
    </source>
</evidence>
<comment type="caution">
    <text evidence="2">The sequence shown here is derived from an EMBL/GenBank/DDBJ whole genome shotgun (WGS) entry which is preliminary data.</text>
</comment>
<dbReference type="Proteomes" id="UP001279734">
    <property type="component" value="Unassembled WGS sequence"/>
</dbReference>
<feature type="compositionally biased region" description="Basic and acidic residues" evidence="1">
    <location>
        <begin position="12"/>
        <end position="21"/>
    </location>
</feature>
<dbReference type="EMBL" id="BSYO01000010">
    <property type="protein sequence ID" value="GMH11213.1"/>
    <property type="molecule type" value="Genomic_DNA"/>
</dbReference>
<dbReference type="InterPro" id="IPR036865">
    <property type="entry name" value="CRAL-TRIO_dom_sf"/>
</dbReference>
<feature type="region of interest" description="Disordered" evidence="1">
    <location>
        <begin position="12"/>
        <end position="40"/>
    </location>
</feature>
<dbReference type="GO" id="GO:0008289">
    <property type="term" value="F:lipid binding"/>
    <property type="evidence" value="ECO:0007669"/>
    <property type="project" value="InterPro"/>
</dbReference>
<evidence type="ECO:0000256" key="1">
    <source>
        <dbReference type="SAM" id="MobiDB-lite"/>
    </source>
</evidence>
<protein>
    <submittedName>
        <fullName evidence="2">Uncharacterized protein</fullName>
    </submittedName>
</protein>
<dbReference type="Gene3D" id="3.40.525.10">
    <property type="entry name" value="CRAL-TRIO lipid binding domain"/>
    <property type="match status" value="1"/>
</dbReference>